<feature type="compositionally biased region" description="Polar residues" evidence="1">
    <location>
        <begin position="106"/>
        <end position="119"/>
    </location>
</feature>
<gene>
    <name evidence="2" type="ORF">BD324DRAFT_652564</name>
</gene>
<name>A0A1Y1UED4_9TREE</name>
<accession>A0A1Y1UED4</accession>
<dbReference type="EMBL" id="NBSH01000011">
    <property type="protein sequence ID" value="ORX35435.1"/>
    <property type="molecule type" value="Genomic_DNA"/>
</dbReference>
<proteinExistence type="predicted"/>
<dbReference type="InParanoid" id="A0A1Y1UED4"/>
<dbReference type="RefSeq" id="XP_021869625.1">
    <property type="nucleotide sequence ID" value="XM_022018515.1"/>
</dbReference>
<evidence type="ECO:0000313" key="3">
    <source>
        <dbReference type="Proteomes" id="UP000193218"/>
    </source>
</evidence>
<keyword evidence="3" id="KW-1185">Reference proteome</keyword>
<evidence type="ECO:0000313" key="2">
    <source>
        <dbReference type="EMBL" id="ORX35435.1"/>
    </source>
</evidence>
<feature type="compositionally biased region" description="Basic and acidic residues" evidence="1">
    <location>
        <begin position="231"/>
        <end position="243"/>
    </location>
</feature>
<protein>
    <submittedName>
        <fullName evidence="2">Uncharacterized protein</fullName>
    </submittedName>
</protein>
<reference evidence="2 3" key="1">
    <citation type="submission" date="2017-03" db="EMBL/GenBank/DDBJ databases">
        <title>Widespread Adenine N6-methylation of Active Genes in Fungi.</title>
        <authorList>
            <consortium name="DOE Joint Genome Institute"/>
            <person name="Mondo S.J."/>
            <person name="Dannebaum R.O."/>
            <person name="Kuo R.C."/>
            <person name="Louie K.B."/>
            <person name="Bewick A.J."/>
            <person name="Labutti K."/>
            <person name="Haridas S."/>
            <person name="Kuo A."/>
            <person name="Salamov A."/>
            <person name="Ahrendt S.R."/>
            <person name="Lau R."/>
            <person name="Bowen B.P."/>
            <person name="Lipzen A."/>
            <person name="Sullivan W."/>
            <person name="Andreopoulos W.B."/>
            <person name="Clum A."/>
            <person name="Lindquist E."/>
            <person name="Daum C."/>
            <person name="Northen T.R."/>
            <person name="Ramamoorthy G."/>
            <person name="Schmitz R.J."/>
            <person name="Gryganskyi A."/>
            <person name="Culley D."/>
            <person name="Magnuson J."/>
            <person name="James T.Y."/>
            <person name="O'Malley M.A."/>
            <person name="Stajich J.E."/>
            <person name="Spatafora J.W."/>
            <person name="Visel A."/>
            <person name="Grigoriev I.V."/>
        </authorList>
    </citation>
    <scope>NUCLEOTIDE SEQUENCE [LARGE SCALE GENOMIC DNA]</scope>
    <source>
        <strain evidence="2 3">NRRL Y-17943</strain>
    </source>
</reference>
<evidence type="ECO:0000256" key="1">
    <source>
        <dbReference type="SAM" id="MobiDB-lite"/>
    </source>
</evidence>
<sequence length="243" mass="27236">MSDELGDANASSKLELHMRGLRLSDQTSQEESHRSFTDEERSEQSEVQSPTEGRLVDINMDVEDGDPLNVPVETTNEDIEASQHPPTPERWDPWAEADPCLGHTAISGNQTSQLQSRNDALSVRRLSNARLRSLQPLQGRGRVTKKSHLPRSHAHRRTSTRRGHNRSSTSSLEMSLREADAIWLTDNRTTSPVQEDLSEEHEPGTDGDQEDDSSTMNHQRDIRSSVQTPDSSKESSDAEHPEE</sequence>
<organism evidence="2 3">
    <name type="scientific">Kockovaella imperatae</name>
    <dbReference type="NCBI Taxonomy" id="4999"/>
    <lineage>
        <taxon>Eukaryota</taxon>
        <taxon>Fungi</taxon>
        <taxon>Dikarya</taxon>
        <taxon>Basidiomycota</taxon>
        <taxon>Agaricomycotina</taxon>
        <taxon>Tremellomycetes</taxon>
        <taxon>Tremellales</taxon>
        <taxon>Cuniculitremaceae</taxon>
        <taxon>Kockovaella</taxon>
    </lineage>
</organism>
<dbReference type="AlphaFoldDB" id="A0A1Y1UED4"/>
<dbReference type="Proteomes" id="UP000193218">
    <property type="component" value="Unassembled WGS sequence"/>
</dbReference>
<comment type="caution">
    <text evidence="2">The sequence shown here is derived from an EMBL/GenBank/DDBJ whole genome shotgun (WGS) entry which is preliminary data.</text>
</comment>
<feature type="region of interest" description="Disordered" evidence="1">
    <location>
        <begin position="1"/>
        <end position="243"/>
    </location>
</feature>
<feature type="compositionally biased region" description="Basic residues" evidence="1">
    <location>
        <begin position="142"/>
        <end position="165"/>
    </location>
</feature>
<dbReference type="GeneID" id="33560324"/>
<feature type="compositionally biased region" description="Basic and acidic residues" evidence="1">
    <location>
        <begin position="30"/>
        <end position="44"/>
    </location>
</feature>